<evidence type="ECO:0000256" key="5">
    <source>
        <dbReference type="ARBA" id="ARBA00022729"/>
    </source>
</evidence>
<dbReference type="AlphaFoldDB" id="A0A1R3RKC7"/>
<evidence type="ECO:0000256" key="4">
    <source>
        <dbReference type="ARBA" id="ARBA00022692"/>
    </source>
</evidence>
<dbReference type="PANTHER" id="PTHR28090">
    <property type="entry name" value="PROTEIN ROT1"/>
    <property type="match status" value="1"/>
</dbReference>
<evidence type="ECO:0000256" key="9">
    <source>
        <dbReference type="ARBA" id="ARBA00024969"/>
    </source>
</evidence>
<evidence type="ECO:0000313" key="13">
    <source>
        <dbReference type="Proteomes" id="UP000188318"/>
    </source>
</evidence>
<evidence type="ECO:0000256" key="8">
    <source>
        <dbReference type="ARBA" id="ARBA00023136"/>
    </source>
</evidence>
<evidence type="ECO:0000256" key="10">
    <source>
        <dbReference type="PIRNR" id="PIRNR017290"/>
    </source>
</evidence>
<evidence type="ECO:0000313" key="12">
    <source>
        <dbReference type="EMBL" id="OOF94932.1"/>
    </source>
</evidence>
<comment type="similarity">
    <text evidence="2 10">Belongs to the ROT1 family.</text>
</comment>
<evidence type="ECO:0000256" key="2">
    <source>
        <dbReference type="ARBA" id="ARBA00007149"/>
    </source>
</evidence>
<gene>
    <name evidence="12" type="ORF">ASPCADRAFT_516296</name>
</gene>
<name>A0A1R3RKC7_ASPC5</name>
<protein>
    <recommendedName>
        <fullName evidence="3 10">Protein ROT1</fullName>
    </recommendedName>
</protein>
<dbReference type="PANTHER" id="PTHR28090:SF1">
    <property type="entry name" value="PROTEIN ROT1"/>
    <property type="match status" value="1"/>
</dbReference>
<evidence type="ECO:0000256" key="7">
    <source>
        <dbReference type="ARBA" id="ARBA00022989"/>
    </source>
</evidence>
<evidence type="ECO:0000256" key="3">
    <source>
        <dbReference type="ARBA" id="ARBA00017291"/>
    </source>
</evidence>
<feature type="signal peptide" evidence="11">
    <location>
        <begin position="1"/>
        <end position="17"/>
    </location>
</feature>
<dbReference type="STRING" id="602072.A0A1R3RKC7"/>
<evidence type="ECO:0000256" key="11">
    <source>
        <dbReference type="SAM" id="SignalP"/>
    </source>
</evidence>
<dbReference type="VEuPathDB" id="FungiDB:ASPCADRAFT_516296"/>
<keyword evidence="8 10" id="KW-0472">Membrane</keyword>
<keyword evidence="5 11" id="KW-0732">Signal</keyword>
<organism evidence="12 13">
    <name type="scientific">Aspergillus carbonarius (strain ITEM 5010)</name>
    <dbReference type="NCBI Taxonomy" id="602072"/>
    <lineage>
        <taxon>Eukaryota</taxon>
        <taxon>Fungi</taxon>
        <taxon>Dikarya</taxon>
        <taxon>Ascomycota</taxon>
        <taxon>Pezizomycotina</taxon>
        <taxon>Eurotiomycetes</taxon>
        <taxon>Eurotiomycetidae</taxon>
        <taxon>Eurotiales</taxon>
        <taxon>Aspergillaceae</taxon>
        <taxon>Aspergillus</taxon>
        <taxon>Aspergillus subgen. Circumdati</taxon>
    </lineage>
</organism>
<dbReference type="InterPro" id="IPR019623">
    <property type="entry name" value="Rot1"/>
</dbReference>
<proteinExistence type="inferred from homology"/>
<sequence>MMAKYFFFGLLLTAVSASSSASDLEGTWTTKSRQVVTGPGFYDPINDKFLEPNLTGISYSFSADGHYEEAYYRAIANPQDPSCPKGVMQWQHGTYTANSDGSLDLTPIAVDGRQLLSDPCSSPQGAYSRYNQTEHFESFTVSVDSYHGVQRLDLKSFDGSPMHPMYLVYKPPQMLPTQTLNPISSGKGKRQVGGDAEGRFNIKHLVSSEKVGDPNNWLWLGIVMTALGGITLLRS</sequence>
<keyword evidence="13" id="KW-1185">Reference proteome</keyword>
<dbReference type="OrthoDB" id="5327821at2759"/>
<dbReference type="Proteomes" id="UP000188318">
    <property type="component" value="Unassembled WGS sequence"/>
</dbReference>
<accession>A0A1R3RKC7</accession>
<evidence type="ECO:0000256" key="1">
    <source>
        <dbReference type="ARBA" id="ARBA00004115"/>
    </source>
</evidence>
<keyword evidence="6 10" id="KW-0256">Endoplasmic reticulum</keyword>
<dbReference type="PIRSF" id="PIRSF017290">
    <property type="entry name" value="ROT1_prd"/>
    <property type="match status" value="1"/>
</dbReference>
<dbReference type="Pfam" id="PF10681">
    <property type="entry name" value="Rot1"/>
    <property type="match status" value="1"/>
</dbReference>
<keyword evidence="7" id="KW-1133">Transmembrane helix</keyword>
<dbReference type="GO" id="GO:0051082">
    <property type="term" value="F:unfolded protein binding"/>
    <property type="evidence" value="ECO:0007669"/>
    <property type="project" value="TreeGrafter"/>
</dbReference>
<feature type="chain" id="PRO_5013091185" description="Protein ROT1" evidence="11">
    <location>
        <begin position="18"/>
        <end position="235"/>
    </location>
</feature>
<evidence type="ECO:0000256" key="6">
    <source>
        <dbReference type="ARBA" id="ARBA00022824"/>
    </source>
</evidence>
<comment type="subcellular location">
    <subcellularLocation>
        <location evidence="1">Endoplasmic reticulum membrane</location>
        <topology evidence="1">Single-pass type I membrane protein</topology>
    </subcellularLocation>
</comment>
<dbReference type="OMA" id="YKPPQML"/>
<keyword evidence="4" id="KW-0812">Transmembrane</keyword>
<dbReference type="EMBL" id="KV907501">
    <property type="protein sequence ID" value="OOF94932.1"/>
    <property type="molecule type" value="Genomic_DNA"/>
</dbReference>
<dbReference type="GO" id="GO:0005789">
    <property type="term" value="C:endoplasmic reticulum membrane"/>
    <property type="evidence" value="ECO:0007669"/>
    <property type="project" value="UniProtKB-SubCell"/>
</dbReference>
<dbReference type="GO" id="GO:0006458">
    <property type="term" value="P:'de novo' protein folding"/>
    <property type="evidence" value="ECO:0007669"/>
    <property type="project" value="InterPro"/>
</dbReference>
<comment type="function">
    <text evidence="9 10">Required for normal levels of the cell wall 1,6-beta-glucan. Involved in a protein folding machinery chaperoning proteins acting in various physiological processes including cell wall synthesis and lysis of autophagic bodies.</text>
</comment>
<reference evidence="13" key="1">
    <citation type="journal article" date="2017" name="Genome Biol.">
        <title>Comparative genomics reveals high biological diversity and specific adaptations in the industrially and medically important fungal genus Aspergillus.</title>
        <authorList>
            <person name="de Vries R.P."/>
            <person name="Riley R."/>
            <person name="Wiebenga A."/>
            <person name="Aguilar-Osorio G."/>
            <person name="Amillis S."/>
            <person name="Uchima C.A."/>
            <person name="Anderluh G."/>
            <person name="Asadollahi M."/>
            <person name="Askin M."/>
            <person name="Barry K."/>
            <person name="Battaglia E."/>
            <person name="Bayram O."/>
            <person name="Benocci T."/>
            <person name="Braus-Stromeyer S.A."/>
            <person name="Caldana C."/>
            <person name="Canovas D."/>
            <person name="Cerqueira G.C."/>
            <person name="Chen F."/>
            <person name="Chen W."/>
            <person name="Choi C."/>
            <person name="Clum A."/>
            <person name="Dos Santos R.A."/>
            <person name="Damasio A.R."/>
            <person name="Diallinas G."/>
            <person name="Emri T."/>
            <person name="Fekete E."/>
            <person name="Flipphi M."/>
            <person name="Freyberg S."/>
            <person name="Gallo A."/>
            <person name="Gournas C."/>
            <person name="Habgood R."/>
            <person name="Hainaut M."/>
            <person name="Harispe M.L."/>
            <person name="Henrissat B."/>
            <person name="Hilden K.S."/>
            <person name="Hope R."/>
            <person name="Hossain A."/>
            <person name="Karabika E."/>
            <person name="Karaffa L."/>
            <person name="Karanyi Z."/>
            <person name="Krasevec N."/>
            <person name="Kuo A."/>
            <person name="Kusch H."/>
            <person name="LaButti K."/>
            <person name="Lagendijk E.L."/>
            <person name="Lapidus A."/>
            <person name="Levasseur A."/>
            <person name="Lindquist E."/>
            <person name="Lipzen A."/>
            <person name="Logrieco A.F."/>
            <person name="MacCabe A."/>
            <person name="Maekelae M.R."/>
            <person name="Malavazi I."/>
            <person name="Melin P."/>
            <person name="Meyer V."/>
            <person name="Mielnichuk N."/>
            <person name="Miskei M."/>
            <person name="Molnar A.P."/>
            <person name="Mule G."/>
            <person name="Ngan C.Y."/>
            <person name="Orejas M."/>
            <person name="Orosz E."/>
            <person name="Ouedraogo J.P."/>
            <person name="Overkamp K.M."/>
            <person name="Park H.-S."/>
            <person name="Perrone G."/>
            <person name="Piumi F."/>
            <person name="Punt P.J."/>
            <person name="Ram A.F."/>
            <person name="Ramon A."/>
            <person name="Rauscher S."/>
            <person name="Record E."/>
            <person name="Riano-Pachon D.M."/>
            <person name="Robert V."/>
            <person name="Roehrig J."/>
            <person name="Ruller R."/>
            <person name="Salamov A."/>
            <person name="Salih N.S."/>
            <person name="Samson R.A."/>
            <person name="Sandor E."/>
            <person name="Sanguinetti M."/>
            <person name="Schuetze T."/>
            <person name="Sepcic K."/>
            <person name="Shelest E."/>
            <person name="Sherlock G."/>
            <person name="Sophianopoulou V."/>
            <person name="Squina F.M."/>
            <person name="Sun H."/>
            <person name="Susca A."/>
            <person name="Todd R.B."/>
            <person name="Tsang A."/>
            <person name="Unkles S.E."/>
            <person name="van de Wiele N."/>
            <person name="van Rossen-Uffink D."/>
            <person name="Oliveira J.V."/>
            <person name="Vesth T.C."/>
            <person name="Visser J."/>
            <person name="Yu J.-H."/>
            <person name="Zhou M."/>
            <person name="Andersen M.R."/>
            <person name="Archer D.B."/>
            <person name="Baker S.E."/>
            <person name="Benoit I."/>
            <person name="Brakhage A.A."/>
            <person name="Braus G.H."/>
            <person name="Fischer R."/>
            <person name="Frisvad J.C."/>
            <person name="Goldman G.H."/>
            <person name="Houbraken J."/>
            <person name="Oakley B."/>
            <person name="Pocsi I."/>
            <person name="Scazzocchio C."/>
            <person name="Seiboth B."/>
            <person name="vanKuyk P.A."/>
            <person name="Wortman J."/>
            <person name="Dyer P.S."/>
            <person name="Grigoriev I.V."/>
        </authorList>
    </citation>
    <scope>NUCLEOTIDE SEQUENCE [LARGE SCALE GENOMIC DNA]</scope>
    <source>
        <strain evidence="13">ITEM 5010</strain>
    </source>
</reference>